<dbReference type="EMBL" id="KZ825113">
    <property type="protein sequence ID" value="PYI22066.1"/>
    <property type="molecule type" value="Genomic_DNA"/>
</dbReference>
<protein>
    <submittedName>
        <fullName evidence="1">Uncharacterized protein</fullName>
    </submittedName>
</protein>
<reference evidence="1 2" key="1">
    <citation type="submission" date="2018-02" db="EMBL/GenBank/DDBJ databases">
        <title>The genomes of Aspergillus section Nigri reveals drivers in fungal speciation.</title>
        <authorList>
            <consortium name="DOE Joint Genome Institute"/>
            <person name="Vesth T.C."/>
            <person name="Nybo J."/>
            <person name="Theobald S."/>
            <person name="Brandl J."/>
            <person name="Frisvad J.C."/>
            <person name="Nielsen K.F."/>
            <person name="Lyhne E.K."/>
            <person name="Kogle M.E."/>
            <person name="Kuo A."/>
            <person name="Riley R."/>
            <person name="Clum A."/>
            <person name="Nolan M."/>
            <person name="Lipzen A."/>
            <person name="Salamov A."/>
            <person name="Henrissat B."/>
            <person name="Wiebenga A."/>
            <person name="De vries R.P."/>
            <person name="Grigoriev I.V."/>
            <person name="Mortensen U.H."/>
            <person name="Andersen M.R."/>
            <person name="Baker S.E."/>
        </authorList>
    </citation>
    <scope>NUCLEOTIDE SEQUENCE [LARGE SCALE GENOMIC DNA]</scope>
    <source>
        <strain evidence="1 2">CBS 115571</strain>
    </source>
</reference>
<dbReference type="Proteomes" id="UP000249829">
    <property type="component" value="Unassembled WGS sequence"/>
</dbReference>
<sequence length="84" mass="9422">MACRLGLLYGMRITLPSQSPIPKIWCHILSLCILQSYLSILPRDSTHDLLHACARILASMLSSGRDIDVQFARCQDTRLVHALC</sequence>
<organism evidence="1 2">
    <name type="scientific">Aspergillus violaceofuscus (strain CBS 115571)</name>
    <dbReference type="NCBI Taxonomy" id="1450538"/>
    <lineage>
        <taxon>Eukaryota</taxon>
        <taxon>Fungi</taxon>
        <taxon>Dikarya</taxon>
        <taxon>Ascomycota</taxon>
        <taxon>Pezizomycotina</taxon>
        <taxon>Eurotiomycetes</taxon>
        <taxon>Eurotiomycetidae</taxon>
        <taxon>Eurotiales</taxon>
        <taxon>Aspergillaceae</taxon>
        <taxon>Aspergillus</taxon>
    </lineage>
</organism>
<proteinExistence type="predicted"/>
<gene>
    <name evidence="1" type="ORF">BO99DRAFT_44030</name>
</gene>
<evidence type="ECO:0000313" key="1">
    <source>
        <dbReference type="EMBL" id="PYI22066.1"/>
    </source>
</evidence>
<evidence type="ECO:0000313" key="2">
    <source>
        <dbReference type="Proteomes" id="UP000249829"/>
    </source>
</evidence>
<name>A0A2V5IQD5_ASPV1</name>
<dbReference type="AlphaFoldDB" id="A0A2V5IQD5"/>
<keyword evidence="2" id="KW-1185">Reference proteome</keyword>
<accession>A0A2V5IQD5</accession>